<name>A0ACC3NEU1_9PEZI</name>
<dbReference type="EMBL" id="JAUTXU010000053">
    <property type="protein sequence ID" value="KAK3714870.1"/>
    <property type="molecule type" value="Genomic_DNA"/>
</dbReference>
<evidence type="ECO:0000313" key="1">
    <source>
        <dbReference type="EMBL" id="KAK3714870.1"/>
    </source>
</evidence>
<sequence length="316" mass="35145">MSKTHQQGNGLSRMIIAEKHKELHIMPTSHEQPPLDVSEGSSEYVMRKEITIRKSILKSKLGTLVMEAAQPPPLRMGASNGSEDPPATTATIILRFDPADQISLPPQLGDVRSKLKICTYAAVTARNVFPDRKASIFDVSQAAHTEQFTLSSRCITNVQWEKHLPGQSRTSDNREYANTSCRTPRRDSGYQGTLRYTASIIVPITLPADKAFVPTFHSCLISRMYQLKFELGLQAIGYRSRMELKVPLQVLLDRSTDKEGSLRGSESVRANESDKEDVTESLELWNSSPQPIEVHLSNTRANASGDESLPSYPFGM</sequence>
<organism evidence="1 2">
    <name type="scientific">Vermiconidia calcicola</name>
    <dbReference type="NCBI Taxonomy" id="1690605"/>
    <lineage>
        <taxon>Eukaryota</taxon>
        <taxon>Fungi</taxon>
        <taxon>Dikarya</taxon>
        <taxon>Ascomycota</taxon>
        <taxon>Pezizomycotina</taxon>
        <taxon>Dothideomycetes</taxon>
        <taxon>Dothideomycetidae</taxon>
        <taxon>Mycosphaerellales</taxon>
        <taxon>Extremaceae</taxon>
        <taxon>Vermiconidia</taxon>
    </lineage>
</organism>
<evidence type="ECO:0000313" key="2">
    <source>
        <dbReference type="Proteomes" id="UP001281147"/>
    </source>
</evidence>
<gene>
    <name evidence="1" type="ORF">LTR37_007605</name>
</gene>
<reference evidence="1" key="1">
    <citation type="submission" date="2023-07" db="EMBL/GenBank/DDBJ databases">
        <title>Black Yeasts Isolated from many extreme environments.</title>
        <authorList>
            <person name="Coleine C."/>
            <person name="Stajich J.E."/>
            <person name="Selbmann L."/>
        </authorList>
    </citation>
    <scope>NUCLEOTIDE SEQUENCE</scope>
    <source>
        <strain evidence="1">CCFEE 5714</strain>
    </source>
</reference>
<keyword evidence="2" id="KW-1185">Reference proteome</keyword>
<protein>
    <submittedName>
        <fullName evidence="1">Uncharacterized protein</fullName>
    </submittedName>
</protein>
<dbReference type="Proteomes" id="UP001281147">
    <property type="component" value="Unassembled WGS sequence"/>
</dbReference>
<comment type="caution">
    <text evidence="1">The sequence shown here is derived from an EMBL/GenBank/DDBJ whole genome shotgun (WGS) entry which is preliminary data.</text>
</comment>
<accession>A0ACC3NEU1</accession>
<proteinExistence type="predicted"/>